<feature type="region of interest" description="Disordered" evidence="1">
    <location>
        <begin position="795"/>
        <end position="822"/>
    </location>
</feature>
<proteinExistence type="predicted"/>
<dbReference type="AlphaFoldDB" id="A0AAV9X586"/>
<accession>A0AAV9X586</accession>
<evidence type="ECO:0000313" key="4">
    <source>
        <dbReference type="Proteomes" id="UP001365542"/>
    </source>
</evidence>
<sequence length="940" mass="105204">MLHPTVFDYNGYFYPIGNTPALNLASHLPLEVDADVLLLGCGDLRHILFTLFTETNTKPDQAKNTNRKYHFTCCDLDGGVIARNILLLSLIIQNDSLDDVWPIYYDIFLTESSYTLLKTRVRELLEFSRSIEIWSASRLGHITIGSARTLSILRNIWSSWAEVLTSESKSDQLSKAFRYSLRDTKENRHDKGSVSVARSAGPLTYMFLIPSAKHFEHYWSSGTTDNLLNPLNYPNPSFRFSRFGSRFSVHYGTNPLAGFHLSTAVTPFDVNAVAYLDLKTEDFNPLIEAAKKEFALWCEAFRITQKSNMSTICLFIDDALELCASLHTPDVRHSPINATEVENTAQSDAFSKGYYFNHPRQWNVIDISNLIDHLGIYNILLSTLPLLRRDFVSHINTETLLSHEFNSEHAEEALNKVLGVDSRSIFALLGIIPTDFLTGHTGTSQMSDTLLGMMDSTKLGRSKQIHGRLVWKHHWSLQPEGNHLDQFKKLQFRFVFEPNSMCGFLMAIYRKLFESENHAGMFALIKKDAEAALAKGLQHNSRGTFSLILARVKSVTSELVDWENMIEEFMSKIASQSGSLISSCHLQEQDVLNHLYGVHTTPALKKDPMAAAHEFGSMNNLRISTTISGISSAITCVTLAVPIRAFKKLLACTLSEAGTPGLHLRLLCGPLLNNFGSLRRRFGKLRPEVQIPGAGTSIQTGSPTFEEDLAGWDGSGDVLFSCIVPTWFLLLEGCAVSVNIVSTPQANRLIEVLNDFQMEIFRGSLKDGKRVRLSTEFPSPQKPLDRMLKSLDVNQESKNSGNTGAQKELEAPKVESYSTELTSSIDQPKSTLKLKFSNLPNPKIDRISYRWDVGSDNELVQLLETKAPITTTRVGTSAMSILLGRKSHTIHFPYPVGDSTKLSIARKSKYIEIDAPILHQKDTPLQLRFPFGISGATKFY</sequence>
<reference evidence="3 4" key="1">
    <citation type="submission" date="2019-10" db="EMBL/GenBank/DDBJ databases">
        <authorList>
            <person name="Palmer J.M."/>
        </authorList>
    </citation>
    <scope>NUCLEOTIDE SEQUENCE [LARGE SCALE GENOMIC DNA]</scope>
    <source>
        <strain evidence="3 4">TWF694</strain>
    </source>
</reference>
<comment type="caution">
    <text evidence="3">The sequence shown here is derived from an EMBL/GenBank/DDBJ whole genome shotgun (WGS) entry which is preliminary data.</text>
</comment>
<evidence type="ECO:0000259" key="2">
    <source>
        <dbReference type="Pfam" id="PF14737"/>
    </source>
</evidence>
<dbReference type="EMBL" id="JAVHJO010000009">
    <property type="protein sequence ID" value="KAK6537118.1"/>
    <property type="molecule type" value="Genomic_DNA"/>
</dbReference>
<dbReference type="Proteomes" id="UP001365542">
    <property type="component" value="Unassembled WGS sequence"/>
</dbReference>
<organism evidence="3 4">
    <name type="scientific">Orbilia ellipsospora</name>
    <dbReference type="NCBI Taxonomy" id="2528407"/>
    <lineage>
        <taxon>Eukaryota</taxon>
        <taxon>Fungi</taxon>
        <taxon>Dikarya</taxon>
        <taxon>Ascomycota</taxon>
        <taxon>Pezizomycotina</taxon>
        <taxon>Orbiliomycetes</taxon>
        <taxon>Orbiliales</taxon>
        <taxon>Orbiliaceae</taxon>
        <taxon>Orbilia</taxon>
    </lineage>
</organism>
<feature type="compositionally biased region" description="Polar residues" evidence="1">
    <location>
        <begin position="795"/>
        <end position="805"/>
    </location>
</feature>
<dbReference type="InterPro" id="IPR027974">
    <property type="entry name" value="DUF4470"/>
</dbReference>
<name>A0AAV9X586_9PEZI</name>
<gene>
    <name evidence="3" type="ORF">TWF694_011317</name>
</gene>
<keyword evidence="4" id="KW-1185">Reference proteome</keyword>
<protein>
    <recommendedName>
        <fullName evidence="2">DUF4470 domain-containing protein</fullName>
    </recommendedName>
</protein>
<dbReference type="Pfam" id="PF14737">
    <property type="entry name" value="DUF4470"/>
    <property type="match status" value="1"/>
</dbReference>
<evidence type="ECO:0000313" key="3">
    <source>
        <dbReference type="EMBL" id="KAK6537118.1"/>
    </source>
</evidence>
<feature type="domain" description="DUF4470" evidence="2">
    <location>
        <begin position="15"/>
        <end position="109"/>
    </location>
</feature>
<evidence type="ECO:0000256" key="1">
    <source>
        <dbReference type="SAM" id="MobiDB-lite"/>
    </source>
</evidence>